<evidence type="ECO:0000313" key="3">
    <source>
        <dbReference type="EMBL" id="NYH97045.1"/>
    </source>
</evidence>
<reference evidence="3 4" key="1">
    <citation type="submission" date="2020-07" db="EMBL/GenBank/DDBJ databases">
        <title>Genomic Encyclopedia of Type Strains, Phase IV (KMG-IV): sequencing the most valuable type-strain genomes for metagenomic binning, comparative biology and taxonomic classification.</title>
        <authorList>
            <person name="Goeker M."/>
        </authorList>
    </citation>
    <scope>NUCLEOTIDE SEQUENCE [LARGE SCALE GENOMIC DNA]</scope>
    <source>
        <strain evidence="3 4">DSM 29043</strain>
    </source>
</reference>
<protein>
    <recommendedName>
        <fullName evidence="2">TadE-like domain-containing protein</fullName>
    </recommendedName>
</protein>
<organism evidence="3 4">
    <name type="scientific">Novosphingobium marinum</name>
    <dbReference type="NCBI Taxonomy" id="1514948"/>
    <lineage>
        <taxon>Bacteria</taxon>
        <taxon>Pseudomonadati</taxon>
        <taxon>Pseudomonadota</taxon>
        <taxon>Alphaproteobacteria</taxon>
        <taxon>Sphingomonadales</taxon>
        <taxon>Sphingomonadaceae</taxon>
        <taxon>Novosphingobium</taxon>
    </lineage>
</organism>
<feature type="transmembrane region" description="Helical" evidence="1">
    <location>
        <begin position="21"/>
        <end position="48"/>
    </location>
</feature>
<dbReference type="InterPro" id="IPR012495">
    <property type="entry name" value="TadE-like_dom"/>
</dbReference>
<evidence type="ECO:0000313" key="4">
    <source>
        <dbReference type="Proteomes" id="UP000522081"/>
    </source>
</evidence>
<comment type="caution">
    <text evidence="3">The sequence shown here is derived from an EMBL/GenBank/DDBJ whole genome shotgun (WGS) entry which is preliminary data.</text>
</comment>
<keyword evidence="1" id="KW-0472">Membrane</keyword>
<evidence type="ECO:0000256" key="1">
    <source>
        <dbReference type="SAM" id="Phobius"/>
    </source>
</evidence>
<name>A0A7Y9XYZ6_9SPHN</name>
<gene>
    <name evidence="3" type="ORF">FHS75_003406</name>
</gene>
<dbReference type="Proteomes" id="UP000522081">
    <property type="component" value="Unassembled WGS sequence"/>
</dbReference>
<dbReference type="EMBL" id="JACBZF010000011">
    <property type="protein sequence ID" value="NYH97045.1"/>
    <property type="molecule type" value="Genomic_DNA"/>
</dbReference>
<sequence length="210" mass="22859">MILRRAFRSSVTRSPKWLRRCLGETHGAVAVEFALVAPVFLSMVMGILDIAQYAYGQAVLRGAVEKAARNSSLEGANTATADAKVRNAIRHVLPKADVRSSRSSYFDFSDIGRPEQWNDANGNGTCDNDENFTDENGSGFWDPDIGEDGNGGANDVVVYRVEVTYKPVFPVPYTTRDDGLRVVSASAVKKNQPFANQDDYGSDVGTCVDP</sequence>
<keyword evidence="1" id="KW-1133">Transmembrane helix</keyword>
<keyword evidence="4" id="KW-1185">Reference proteome</keyword>
<keyword evidence="1" id="KW-0812">Transmembrane</keyword>
<proteinExistence type="predicted"/>
<dbReference type="Pfam" id="PF07811">
    <property type="entry name" value="TadE"/>
    <property type="match status" value="1"/>
</dbReference>
<dbReference type="RefSeq" id="WP_229735717.1">
    <property type="nucleotide sequence ID" value="NZ_BMGF01000013.1"/>
</dbReference>
<feature type="domain" description="TadE-like" evidence="2">
    <location>
        <begin position="27"/>
        <end position="69"/>
    </location>
</feature>
<evidence type="ECO:0000259" key="2">
    <source>
        <dbReference type="Pfam" id="PF07811"/>
    </source>
</evidence>
<accession>A0A7Y9XYZ6</accession>
<dbReference type="AlphaFoldDB" id="A0A7Y9XYZ6"/>